<evidence type="ECO:0000256" key="1">
    <source>
        <dbReference type="ARBA" id="ARBA00022614"/>
    </source>
</evidence>
<reference evidence="4" key="1">
    <citation type="journal article" date="2014" name="Front. Microbiol.">
        <title>High frequency of phylogenetically diverse reductive dehalogenase-homologous genes in deep subseafloor sedimentary metagenomes.</title>
        <authorList>
            <person name="Kawai M."/>
            <person name="Futagami T."/>
            <person name="Toyoda A."/>
            <person name="Takaki Y."/>
            <person name="Nishi S."/>
            <person name="Hori S."/>
            <person name="Arai W."/>
            <person name="Tsubouchi T."/>
            <person name="Morono Y."/>
            <person name="Uchiyama I."/>
            <person name="Ito T."/>
            <person name="Fujiyama A."/>
            <person name="Inagaki F."/>
            <person name="Takami H."/>
        </authorList>
    </citation>
    <scope>NUCLEOTIDE SEQUENCE</scope>
    <source>
        <strain evidence="4">Expedition CK06-06</strain>
    </source>
</reference>
<dbReference type="InterPro" id="IPR050216">
    <property type="entry name" value="LRR_domain-containing"/>
</dbReference>
<dbReference type="PANTHER" id="PTHR48051">
    <property type="match status" value="1"/>
</dbReference>
<dbReference type="Pfam" id="PF23598">
    <property type="entry name" value="LRR_14"/>
    <property type="match status" value="1"/>
</dbReference>
<feature type="non-terminal residue" evidence="4">
    <location>
        <position position="1"/>
    </location>
</feature>
<comment type="caution">
    <text evidence="4">The sequence shown here is derived from an EMBL/GenBank/DDBJ whole genome shotgun (WGS) entry which is preliminary data.</text>
</comment>
<evidence type="ECO:0000256" key="2">
    <source>
        <dbReference type="ARBA" id="ARBA00022737"/>
    </source>
</evidence>
<dbReference type="SUPFAM" id="SSF52058">
    <property type="entry name" value="L domain-like"/>
    <property type="match status" value="1"/>
</dbReference>
<dbReference type="PROSITE" id="PS51450">
    <property type="entry name" value="LRR"/>
    <property type="match status" value="1"/>
</dbReference>
<evidence type="ECO:0000259" key="3">
    <source>
        <dbReference type="Pfam" id="PF23598"/>
    </source>
</evidence>
<dbReference type="InterPro" id="IPR032675">
    <property type="entry name" value="LRR_dom_sf"/>
</dbReference>
<protein>
    <recommendedName>
        <fullName evidence="3">Disease resistance R13L4/SHOC-2-like LRR domain-containing protein</fullName>
    </recommendedName>
</protein>
<dbReference type="Gene3D" id="3.80.10.10">
    <property type="entry name" value="Ribonuclease Inhibitor"/>
    <property type="match status" value="1"/>
</dbReference>
<feature type="domain" description="Disease resistance R13L4/SHOC-2-like LRR" evidence="3">
    <location>
        <begin position="96"/>
        <end position="172"/>
    </location>
</feature>
<dbReference type="AlphaFoldDB" id="X0TX53"/>
<gene>
    <name evidence="4" type="ORF">S01H1_31736</name>
</gene>
<dbReference type="InterPro" id="IPR003591">
    <property type="entry name" value="Leu-rich_rpt_typical-subtyp"/>
</dbReference>
<dbReference type="SMART" id="SM00369">
    <property type="entry name" value="LRR_TYP"/>
    <property type="match status" value="2"/>
</dbReference>
<keyword evidence="2" id="KW-0677">Repeat</keyword>
<proteinExistence type="predicted"/>
<sequence>LRLEEEVFAIKELKRLDVHKNLNFIVNVNGRMEEITLYRGYIEKIPPSFSVFKMLKKLVLSGLFSLSFIPKFFKDFTKLEEFYLGGNSFEIFPEPILELTALRRLDLSTNNIIEVPTAISNLTSLEYLNLSHNHSLKTLPESLGNLSKLKHLDVSQCYGLDIPEVILNMESLIIRGNDDLKVDANGNIKIELGLRDQGSPTVNDFERDDIETSLVKAQDIVIKDEKIKIFFDYPIKNKVYFEFESKSKKGFTRLDLFRCIYDGYMRIYREETAEV</sequence>
<feature type="non-terminal residue" evidence="4">
    <location>
        <position position="275"/>
    </location>
</feature>
<dbReference type="GO" id="GO:0005737">
    <property type="term" value="C:cytoplasm"/>
    <property type="evidence" value="ECO:0007669"/>
    <property type="project" value="TreeGrafter"/>
</dbReference>
<keyword evidence="1" id="KW-0433">Leucine-rich repeat</keyword>
<accession>X0TX53</accession>
<dbReference type="PANTHER" id="PTHR48051:SF1">
    <property type="entry name" value="RAS SUPPRESSOR PROTEIN 1"/>
    <property type="match status" value="1"/>
</dbReference>
<name>X0TX53_9ZZZZ</name>
<dbReference type="EMBL" id="BARS01019602">
    <property type="protein sequence ID" value="GAF92717.1"/>
    <property type="molecule type" value="Genomic_DNA"/>
</dbReference>
<dbReference type="InterPro" id="IPR055414">
    <property type="entry name" value="LRR_R13L4/SHOC2-like"/>
</dbReference>
<evidence type="ECO:0000313" key="4">
    <source>
        <dbReference type="EMBL" id="GAF92717.1"/>
    </source>
</evidence>
<organism evidence="4">
    <name type="scientific">marine sediment metagenome</name>
    <dbReference type="NCBI Taxonomy" id="412755"/>
    <lineage>
        <taxon>unclassified sequences</taxon>
        <taxon>metagenomes</taxon>
        <taxon>ecological metagenomes</taxon>
    </lineage>
</organism>
<dbReference type="InterPro" id="IPR001611">
    <property type="entry name" value="Leu-rich_rpt"/>
</dbReference>